<keyword evidence="3" id="KW-1185">Reference proteome</keyword>
<gene>
    <name evidence="2" type="ORF">GCM10022280_25510</name>
</gene>
<feature type="transmembrane region" description="Helical" evidence="1">
    <location>
        <begin position="46"/>
        <end position="68"/>
    </location>
</feature>
<dbReference type="Proteomes" id="UP001500235">
    <property type="component" value="Unassembled WGS sequence"/>
</dbReference>
<keyword evidence="1" id="KW-0472">Membrane</keyword>
<keyword evidence="1" id="KW-0812">Transmembrane</keyword>
<accession>A0ABP7TB15</accession>
<evidence type="ECO:0000256" key="1">
    <source>
        <dbReference type="SAM" id="Phobius"/>
    </source>
</evidence>
<proteinExistence type="predicted"/>
<evidence type="ECO:0000313" key="2">
    <source>
        <dbReference type="EMBL" id="GAA4023649.1"/>
    </source>
</evidence>
<dbReference type="EMBL" id="BAABBQ010000001">
    <property type="protein sequence ID" value="GAA4023649.1"/>
    <property type="molecule type" value="Genomic_DNA"/>
</dbReference>
<comment type="caution">
    <text evidence="2">The sequence shown here is derived from an EMBL/GenBank/DDBJ whole genome shotgun (WGS) entry which is preliminary data.</text>
</comment>
<reference evidence="3" key="1">
    <citation type="journal article" date="2019" name="Int. J. Syst. Evol. Microbiol.">
        <title>The Global Catalogue of Microorganisms (GCM) 10K type strain sequencing project: providing services to taxonomists for standard genome sequencing and annotation.</title>
        <authorList>
            <consortium name="The Broad Institute Genomics Platform"/>
            <consortium name="The Broad Institute Genome Sequencing Center for Infectious Disease"/>
            <person name="Wu L."/>
            <person name="Ma J."/>
        </authorList>
    </citation>
    <scope>NUCLEOTIDE SEQUENCE [LARGE SCALE GENOMIC DNA]</scope>
    <source>
        <strain evidence="3">JCM 17563</strain>
    </source>
</reference>
<evidence type="ECO:0000313" key="3">
    <source>
        <dbReference type="Proteomes" id="UP001500235"/>
    </source>
</evidence>
<sequence>MPPLIFLLSSVAFARGVVNALSAQTVQESAFVADRELEPGKAQLLIALKFVWLGLSLAALIVSTIAALK</sequence>
<keyword evidence="1" id="KW-1133">Transmembrane helix</keyword>
<organism evidence="2 3">
    <name type="scientific">Sphingomonas swuensis</name>
    <dbReference type="NCBI Taxonomy" id="977800"/>
    <lineage>
        <taxon>Bacteria</taxon>
        <taxon>Pseudomonadati</taxon>
        <taxon>Pseudomonadota</taxon>
        <taxon>Alphaproteobacteria</taxon>
        <taxon>Sphingomonadales</taxon>
        <taxon>Sphingomonadaceae</taxon>
        <taxon>Sphingomonas</taxon>
    </lineage>
</organism>
<name>A0ABP7TB15_9SPHN</name>
<protein>
    <submittedName>
        <fullName evidence="2">Uncharacterized protein</fullName>
    </submittedName>
</protein>